<dbReference type="PANTHER" id="PTHR10380">
    <property type="entry name" value="CUTICLE PROTEIN"/>
    <property type="match status" value="1"/>
</dbReference>
<feature type="compositionally biased region" description="Basic and acidic residues" evidence="3">
    <location>
        <begin position="38"/>
        <end position="48"/>
    </location>
</feature>
<dbReference type="InterPro" id="IPR000618">
    <property type="entry name" value="Insect_cuticle"/>
</dbReference>
<evidence type="ECO:0000256" key="3">
    <source>
        <dbReference type="SAM" id="MobiDB-lite"/>
    </source>
</evidence>
<evidence type="ECO:0000313" key="5">
    <source>
        <dbReference type="Proteomes" id="UP001321473"/>
    </source>
</evidence>
<dbReference type="Pfam" id="PF00379">
    <property type="entry name" value="Chitin_bind_4"/>
    <property type="match status" value="1"/>
</dbReference>
<organism evidence="4 5">
    <name type="scientific">Amblyomma americanum</name>
    <name type="common">Lone star tick</name>
    <dbReference type="NCBI Taxonomy" id="6943"/>
    <lineage>
        <taxon>Eukaryota</taxon>
        <taxon>Metazoa</taxon>
        <taxon>Ecdysozoa</taxon>
        <taxon>Arthropoda</taxon>
        <taxon>Chelicerata</taxon>
        <taxon>Arachnida</taxon>
        <taxon>Acari</taxon>
        <taxon>Parasitiformes</taxon>
        <taxon>Ixodida</taxon>
        <taxon>Ixodoidea</taxon>
        <taxon>Ixodidae</taxon>
        <taxon>Amblyomminae</taxon>
        <taxon>Amblyomma</taxon>
    </lineage>
</organism>
<evidence type="ECO:0000256" key="2">
    <source>
        <dbReference type="PROSITE-ProRule" id="PRU00497"/>
    </source>
</evidence>
<sequence>MLFTYSRACTRVSRDNSSRLRFQSADGSYQFRYEVKDPEGNSHFHEESSDASGARRGSFGIVHKDGQFVNTEYTADDNGYKPVIQSNVPGVSRGGR</sequence>
<evidence type="ECO:0008006" key="6">
    <source>
        <dbReference type="Google" id="ProtNLM"/>
    </source>
</evidence>
<name>A0AAQ4E2G7_AMBAM</name>
<evidence type="ECO:0000256" key="1">
    <source>
        <dbReference type="ARBA" id="ARBA00022460"/>
    </source>
</evidence>
<keyword evidence="5" id="KW-1185">Reference proteome</keyword>
<dbReference type="EMBL" id="JARKHS020023303">
    <property type="protein sequence ID" value="KAK8768907.1"/>
    <property type="molecule type" value="Genomic_DNA"/>
</dbReference>
<gene>
    <name evidence="4" type="ORF">V5799_014629</name>
</gene>
<dbReference type="GO" id="GO:0062129">
    <property type="term" value="C:chitin-based extracellular matrix"/>
    <property type="evidence" value="ECO:0007669"/>
    <property type="project" value="TreeGrafter"/>
</dbReference>
<dbReference type="PRINTS" id="PR00947">
    <property type="entry name" value="CUTICLE"/>
</dbReference>
<accession>A0AAQ4E2G7</accession>
<proteinExistence type="predicted"/>
<comment type="caution">
    <text evidence="4">The sequence shown here is derived from an EMBL/GenBank/DDBJ whole genome shotgun (WGS) entry which is preliminary data.</text>
</comment>
<dbReference type="InterPro" id="IPR031311">
    <property type="entry name" value="CHIT_BIND_RR_consensus"/>
</dbReference>
<protein>
    <recommendedName>
        <fullName evidence="6">Cuticle protein</fullName>
    </recommendedName>
</protein>
<feature type="region of interest" description="Disordered" evidence="3">
    <location>
        <begin position="38"/>
        <end position="57"/>
    </location>
</feature>
<dbReference type="PROSITE" id="PS00233">
    <property type="entry name" value="CHIT_BIND_RR_1"/>
    <property type="match status" value="1"/>
</dbReference>
<keyword evidence="1 2" id="KW-0193">Cuticle</keyword>
<dbReference type="AlphaFoldDB" id="A0AAQ4E2G7"/>
<dbReference type="Proteomes" id="UP001321473">
    <property type="component" value="Unassembled WGS sequence"/>
</dbReference>
<dbReference type="PROSITE" id="PS51155">
    <property type="entry name" value="CHIT_BIND_RR_2"/>
    <property type="match status" value="1"/>
</dbReference>
<reference evidence="4 5" key="1">
    <citation type="journal article" date="2023" name="Arcadia Sci">
        <title>De novo assembly of a long-read Amblyomma americanum tick genome.</title>
        <authorList>
            <person name="Chou S."/>
            <person name="Poskanzer K.E."/>
            <person name="Rollins M."/>
            <person name="Thuy-Boun P.S."/>
        </authorList>
    </citation>
    <scope>NUCLEOTIDE SEQUENCE [LARGE SCALE GENOMIC DNA]</scope>
    <source>
        <strain evidence="4">F_SG_1</strain>
        <tissue evidence="4">Salivary glands</tissue>
    </source>
</reference>
<evidence type="ECO:0000313" key="4">
    <source>
        <dbReference type="EMBL" id="KAK8768907.1"/>
    </source>
</evidence>
<dbReference type="InterPro" id="IPR050468">
    <property type="entry name" value="Cuticle_Struct_Prot"/>
</dbReference>
<dbReference type="GO" id="GO:0008010">
    <property type="term" value="F:structural constituent of chitin-based larval cuticle"/>
    <property type="evidence" value="ECO:0007669"/>
    <property type="project" value="TreeGrafter"/>
</dbReference>